<evidence type="ECO:0000256" key="6">
    <source>
        <dbReference type="ARBA" id="ARBA00023136"/>
    </source>
</evidence>
<feature type="domain" description="TonB-dependent receptor-like beta-barrel" evidence="11">
    <location>
        <begin position="236"/>
        <end position="677"/>
    </location>
</feature>
<dbReference type="InterPro" id="IPR036942">
    <property type="entry name" value="Beta-barrel_TonB_sf"/>
</dbReference>
<protein>
    <recommendedName>
        <fullName evidence="15">TonB-dependent receptor</fullName>
    </recommendedName>
</protein>
<keyword evidence="7 8" id="KW-0998">Cell outer membrane</keyword>
<dbReference type="EMBL" id="RBQF01000255">
    <property type="protein sequence ID" value="RMP06167.1"/>
    <property type="molecule type" value="Genomic_DNA"/>
</dbReference>
<name>A0A3M4AGX6_PSEMA</name>
<evidence type="ECO:0000256" key="3">
    <source>
        <dbReference type="ARBA" id="ARBA00022452"/>
    </source>
</evidence>
<evidence type="ECO:0000259" key="12">
    <source>
        <dbReference type="Pfam" id="PF07715"/>
    </source>
</evidence>
<evidence type="ECO:0000256" key="5">
    <source>
        <dbReference type="ARBA" id="ARBA00023077"/>
    </source>
</evidence>
<dbReference type="InterPro" id="IPR012910">
    <property type="entry name" value="Plug_dom"/>
</dbReference>
<evidence type="ECO:0000256" key="1">
    <source>
        <dbReference type="ARBA" id="ARBA00004571"/>
    </source>
</evidence>
<dbReference type="Proteomes" id="UP000276587">
    <property type="component" value="Unassembled WGS sequence"/>
</dbReference>
<comment type="similarity">
    <text evidence="8 9">Belongs to the TonB-dependent receptor family.</text>
</comment>
<evidence type="ECO:0000256" key="8">
    <source>
        <dbReference type="PROSITE-ProRule" id="PRU01360"/>
    </source>
</evidence>
<organism evidence="13 14">
    <name type="scientific">Pseudomonas marginalis pv. marginalis</name>
    <dbReference type="NCBI Taxonomy" id="97473"/>
    <lineage>
        <taxon>Bacteria</taxon>
        <taxon>Pseudomonadati</taxon>
        <taxon>Pseudomonadota</taxon>
        <taxon>Gammaproteobacteria</taxon>
        <taxon>Pseudomonadales</taxon>
        <taxon>Pseudomonadaceae</taxon>
        <taxon>Pseudomonas</taxon>
    </lineage>
</organism>
<evidence type="ECO:0000256" key="2">
    <source>
        <dbReference type="ARBA" id="ARBA00022448"/>
    </source>
</evidence>
<comment type="caution">
    <text evidence="13">The sequence shown here is derived from an EMBL/GenBank/DDBJ whole genome shotgun (WGS) entry which is preliminary data.</text>
</comment>
<evidence type="ECO:0000256" key="9">
    <source>
        <dbReference type="RuleBase" id="RU003357"/>
    </source>
</evidence>
<dbReference type="InterPro" id="IPR000531">
    <property type="entry name" value="Beta-barrel_TonB"/>
</dbReference>
<reference evidence="13 14" key="1">
    <citation type="submission" date="2018-08" db="EMBL/GenBank/DDBJ databases">
        <title>Recombination of ecologically and evolutionarily significant loci maintains genetic cohesion in the Pseudomonas syringae species complex.</title>
        <authorList>
            <person name="Dillon M."/>
            <person name="Thakur S."/>
            <person name="Almeida R.N.D."/>
            <person name="Weir B.S."/>
            <person name="Guttman D.S."/>
        </authorList>
    </citation>
    <scope>NUCLEOTIDE SEQUENCE [LARGE SCALE GENOMIC DNA]</scope>
    <source>
        <strain evidence="13 14">ICMP 3555</strain>
    </source>
</reference>
<dbReference type="SUPFAM" id="SSF56935">
    <property type="entry name" value="Porins"/>
    <property type="match status" value="1"/>
</dbReference>
<evidence type="ECO:0000256" key="10">
    <source>
        <dbReference type="SAM" id="MobiDB-lite"/>
    </source>
</evidence>
<dbReference type="Gene3D" id="2.170.130.10">
    <property type="entry name" value="TonB-dependent receptor, plug domain"/>
    <property type="match status" value="1"/>
</dbReference>
<keyword evidence="5 9" id="KW-0798">TonB box</keyword>
<sequence length="708" mass="76271">MTRLPGYKKFPLPAKKRCYIVTINIKSFPRFAKECPMSLSSLWRLSPLAAALLICSEAQALELQPQVITGNPLGSEQLASPTTVLEGDDLTLQQKGSLGETLNKQPGVSSSYFGPGASRPIIRGQDGDRIRILRNGVGALDASSLSYDHAVPLDPVNVDRIEIVRGPAALLYGGSAIGGVVNTFDNRIPTEAIEGIHGAGELRYGGADTTRSSAGRLEAGNGTFALHLDANAREFNDLKIPGQARSRHAPATDDAPGKNGRLGNSDGRQDGGAVGGSYTWDDGYAGLSYSNYDANYGSPAEQDVRIRMQQDHYAFASEIRNLQGPFTSLKLDAGYTDYEHREIESGETGTIFKNKGYEARVEARHQPIGPFDGVVGAQVTRNEFSALGEEAFVPQTDTNAGALFILEEMQATERLKLSLGGRLEHTSVDPDAKGNARFVNADRSNTFTAGSLSSGAVYTLTPIWSLAATLGYTERAPTFYELYANGAHVATGTYELGDANLKKEKAVSSDLALRFDTGTHKGSFGVFYSRFSNYIGLLGTGRTLNDEGEEDAAGIPEYEYSGVRARFAGFEAQDHWKLGEGAYGKFALELSGDYTRATNLDTGEALPRIAPLRLNSGLLWELDRWQARIDVEHAAGQGRVPDNESGTDGYTTLGASAGYRFNMGGSQWLAFVNGENLTNQTVRYASSILRDIAPAPGRSVQFGLRTTF</sequence>
<comment type="subcellular location">
    <subcellularLocation>
        <location evidence="1 8">Cell outer membrane</location>
        <topology evidence="1 8">Multi-pass membrane protein</topology>
    </subcellularLocation>
</comment>
<evidence type="ECO:0000313" key="14">
    <source>
        <dbReference type="Proteomes" id="UP000276587"/>
    </source>
</evidence>
<dbReference type="InterPro" id="IPR037066">
    <property type="entry name" value="Plug_dom_sf"/>
</dbReference>
<keyword evidence="4 8" id="KW-0812">Transmembrane</keyword>
<dbReference type="PANTHER" id="PTHR30069">
    <property type="entry name" value="TONB-DEPENDENT OUTER MEMBRANE RECEPTOR"/>
    <property type="match status" value="1"/>
</dbReference>
<accession>A0A3M4AGX6</accession>
<dbReference type="GO" id="GO:0015344">
    <property type="term" value="F:siderophore uptake transmembrane transporter activity"/>
    <property type="evidence" value="ECO:0007669"/>
    <property type="project" value="TreeGrafter"/>
</dbReference>
<evidence type="ECO:0000256" key="7">
    <source>
        <dbReference type="ARBA" id="ARBA00023237"/>
    </source>
</evidence>
<dbReference type="GO" id="GO:0009279">
    <property type="term" value="C:cell outer membrane"/>
    <property type="evidence" value="ECO:0007669"/>
    <property type="project" value="UniProtKB-SubCell"/>
</dbReference>
<dbReference type="GO" id="GO:0044718">
    <property type="term" value="P:siderophore transmembrane transport"/>
    <property type="evidence" value="ECO:0007669"/>
    <property type="project" value="TreeGrafter"/>
</dbReference>
<dbReference type="PROSITE" id="PS52016">
    <property type="entry name" value="TONB_DEPENDENT_REC_3"/>
    <property type="match status" value="1"/>
</dbReference>
<feature type="domain" description="TonB-dependent receptor plug" evidence="12">
    <location>
        <begin position="78"/>
        <end position="180"/>
    </location>
</feature>
<keyword evidence="3 8" id="KW-1134">Transmembrane beta strand</keyword>
<gene>
    <name evidence="13" type="ORF">ALQ29_05577</name>
</gene>
<dbReference type="InterPro" id="IPR039426">
    <property type="entry name" value="TonB-dep_rcpt-like"/>
</dbReference>
<evidence type="ECO:0008006" key="15">
    <source>
        <dbReference type="Google" id="ProtNLM"/>
    </source>
</evidence>
<evidence type="ECO:0000259" key="11">
    <source>
        <dbReference type="Pfam" id="PF00593"/>
    </source>
</evidence>
<feature type="region of interest" description="Disordered" evidence="10">
    <location>
        <begin position="240"/>
        <end position="274"/>
    </location>
</feature>
<proteinExistence type="inferred from homology"/>
<evidence type="ECO:0000313" key="13">
    <source>
        <dbReference type="EMBL" id="RMP06167.1"/>
    </source>
</evidence>
<dbReference type="Gene3D" id="2.40.170.20">
    <property type="entry name" value="TonB-dependent receptor, beta-barrel domain"/>
    <property type="match status" value="1"/>
</dbReference>
<dbReference type="CDD" id="cd01347">
    <property type="entry name" value="ligand_gated_channel"/>
    <property type="match status" value="1"/>
</dbReference>
<dbReference type="Pfam" id="PF07715">
    <property type="entry name" value="Plug"/>
    <property type="match status" value="1"/>
</dbReference>
<keyword evidence="6 8" id="KW-0472">Membrane</keyword>
<keyword evidence="2 8" id="KW-0813">Transport</keyword>
<evidence type="ECO:0000256" key="4">
    <source>
        <dbReference type="ARBA" id="ARBA00022692"/>
    </source>
</evidence>
<dbReference type="PANTHER" id="PTHR30069:SF40">
    <property type="entry name" value="TONB-DEPENDENT RECEPTOR NMB0964-RELATED"/>
    <property type="match status" value="1"/>
</dbReference>
<dbReference type="AlphaFoldDB" id="A0A3M4AGX6"/>
<keyword evidence="14" id="KW-1185">Reference proteome</keyword>
<dbReference type="Pfam" id="PF00593">
    <property type="entry name" value="TonB_dep_Rec_b-barrel"/>
    <property type="match status" value="1"/>
</dbReference>